<evidence type="ECO:0000256" key="1">
    <source>
        <dbReference type="ARBA" id="ARBA00004651"/>
    </source>
</evidence>
<keyword evidence="12" id="KW-1185">Reference proteome</keyword>
<name>A0ABT0TRJ3_9FLAO</name>
<dbReference type="InterPro" id="IPR001185">
    <property type="entry name" value="MS_channel"/>
</dbReference>
<proteinExistence type="inferred from homology"/>
<dbReference type="RefSeq" id="WP_250592937.1">
    <property type="nucleotide sequence ID" value="NZ_JAMLJM010000006.1"/>
</dbReference>
<reference evidence="11 12" key="1">
    <citation type="submission" date="2022-05" db="EMBL/GenBank/DDBJ databases">
        <title>Flavobacterium sp., isolated from activated sludge.</title>
        <authorList>
            <person name="Ran Q."/>
        </authorList>
    </citation>
    <scope>NUCLEOTIDE SEQUENCE [LARGE SCALE GENOMIC DNA]</scope>
    <source>
        <strain evidence="11 12">HXWNR70</strain>
    </source>
</reference>
<dbReference type="PROSITE" id="PS01327">
    <property type="entry name" value="MSCL"/>
    <property type="match status" value="1"/>
</dbReference>
<feature type="transmembrane region" description="Helical" evidence="10">
    <location>
        <begin position="16"/>
        <end position="37"/>
    </location>
</feature>
<evidence type="ECO:0000313" key="11">
    <source>
        <dbReference type="EMBL" id="MCL9809488.1"/>
    </source>
</evidence>
<comment type="subunit">
    <text evidence="10">Homopentamer.</text>
</comment>
<keyword evidence="3 10" id="KW-0813">Transport</keyword>
<dbReference type="Proteomes" id="UP001317191">
    <property type="component" value="Unassembled WGS sequence"/>
</dbReference>
<dbReference type="InterPro" id="IPR036019">
    <property type="entry name" value="MscL_channel"/>
</dbReference>
<dbReference type="PANTHER" id="PTHR30266:SF2">
    <property type="entry name" value="LARGE-CONDUCTANCE MECHANOSENSITIVE CHANNEL"/>
    <property type="match status" value="1"/>
</dbReference>
<evidence type="ECO:0000256" key="10">
    <source>
        <dbReference type="HAMAP-Rule" id="MF_00115"/>
    </source>
</evidence>
<dbReference type="Pfam" id="PF01741">
    <property type="entry name" value="MscL"/>
    <property type="match status" value="1"/>
</dbReference>
<evidence type="ECO:0000256" key="6">
    <source>
        <dbReference type="ARBA" id="ARBA00022989"/>
    </source>
</evidence>
<comment type="function">
    <text evidence="10">Channel that opens in response to stretch forces in the membrane lipid bilayer. May participate in the regulation of osmotic pressure changes within the cell.</text>
</comment>
<sequence>MGFLSEFKDFAMKGNVVDLAIGVIIGGAFGKIVSSLIEDVITPLLLKPALEAAHLTKIEELTAFGGVKYGVFLSSVINFVIVAFILFLIIKGMNRIKKPEAPAAPAGPTQEQLLTEIRDLLKK</sequence>
<dbReference type="EMBL" id="JAMLJM010000006">
    <property type="protein sequence ID" value="MCL9809488.1"/>
    <property type="molecule type" value="Genomic_DNA"/>
</dbReference>
<dbReference type="InterPro" id="IPR019823">
    <property type="entry name" value="Mechanosensitive_channel_CS"/>
</dbReference>
<evidence type="ECO:0000256" key="2">
    <source>
        <dbReference type="ARBA" id="ARBA00007254"/>
    </source>
</evidence>
<evidence type="ECO:0000256" key="7">
    <source>
        <dbReference type="ARBA" id="ARBA00023065"/>
    </source>
</evidence>
<organism evidence="11 12">
    <name type="scientific">Flavobacterium luminosum</name>
    <dbReference type="NCBI Taxonomy" id="2949086"/>
    <lineage>
        <taxon>Bacteria</taxon>
        <taxon>Pseudomonadati</taxon>
        <taxon>Bacteroidota</taxon>
        <taxon>Flavobacteriia</taxon>
        <taxon>Flavobacteriales</taxon>
        <taxon>Flavobacteriaceae</taxon>
        <taxon>Flavobacterium</taxon>
    </lineage>
</organism>
<comment type="similarity">
    <text evidence="2 10">Belongs to the MscL family.</text>
</comment>
<keyword evidence="5 10" id="KW-0812">Transmembrane</keyword>
<keyword evidence="4 10" id="KW-1003">Cell membrane</keyword>
<evidence type="ECO:0000256" key="4">
    <source>
        <dbReference type="ARBA" id="ARBA00022475"/>
    </source>
</evidence>
<dbReference type="HAMAP" id="MF_00115">
    <property type="entry name" value="MscL"/>
    <property type="match status" value="1"/>
</dbReference>
<accession>A0ABT0TRJ3</accession>
<protein>
    <recommendedName>
        <fullName evidence="10">Large-conductance mechanosensitive channel</fullName>
    </recommendedName>
</protein>
<comment type="caution">
    <text evidence="11">The sequence shown here is derived from an EMBL/GenBank/DDBJ whole genome shotgun (WGS) entry which is preliminary data.</text>
</comment>
<dbReference type="InterPro" id="IPR037673">
    <property type="entry name" value="MSC/AndL"/>
</dbReference>
<feature type="transmembrane region" description="Helical" evidence="10">
    <location>
        <begin position="69"/>
        <end position="90"/>
    </location>
</feature>
<dbReference type="Gene3D" id="1.10.1200.120">
    <property type="entry name" value="Large-conductance mechanosensitive channel, MscL, domain 1"/>
    <property type="match status" value="1"/>
</dbReference>
<dbReference type="SUPFAM" id="SSF81330">
    <property type="entry name" value="Gated mechanosensitive channel"/>
    <property type="match status" value="1"/>
</dbReference>
<keyword evidence="7 10" id="KW-0406">Ion transport</keyword>
<keyword evidence="6 10" id="KW-1133">Transmembrane helix</keyword>
<evidence type="ECO:0000256" key="3">
    <source>
        <dbReference type="ARBA" id="ARBA00022448"/>
    </source>
</evidence>
<evidence type="ECO:0000313" key="12">
    <source>
        <dbReference type="Proteomes" id="UP001317191"/>
    </source>
</evidence>
<evidence type="ECO:0000256" key="9">
    <source>
        <dbReference type="ARBA" id="ARBA00023303"/>
    </source>
</evidence>
<evidence type="ECO:0000256" key="5">
    <source>
        <dbReference type="ARBA" id="ARBA00022692"/>
    </source>
</evidence>
<dbReference type="NCBIfam" id="TIGR00220">
    <property type="entry name" value="mscL"/>
    <property type="match status" value="1"/>
</dbReference>
<evidence type="ECO:0000256" key="8">
    <source>
        <dbReference type="ARBA" id="ARBA00023136"/>
    </source>
</evidence>
<gene>
    <name evidence="10 11" type="primary">mscL</name>
    <name evidence="11" type="ORF">NAT50_08980</name>
</gene>
<comment type="subcellular location">
    <subcellularLocation>
        <location evidence="1 10">Cell membrane</location>
        <topology evidence="1 10">Multi-pass membrane protein</topology>
    </subcellularLocation>
</comment>
<dbReference type="PANTHER" id="PTHR30266">
    <property type="entry name" value="MECHANOSENSITIVE CHANNEL MSCL"/>
    <property type="match status" value="1"/>
</dbReference>
<keyword evidence="8 10" id="KW-0472">Membrane</keyword>
<dbReference type="PRINTS" id="PR01264">
    <property type="entry name" value="MECHCHANNEL"/>
</dbReference>
<keyword evidence="9 10" id="KW-0407">Ion channel</keyword>